<dbReference type="GO" id="GO:0015098">
    <property type="term" value="F:molybdate ion transmembrane transporter activity"/>
    <property type="evidence" value="ECO:0007669"/>
    <property type="project" value="InterPro"/>
</dbReference>
<evidence type="ECO:0000256" key="1">
    <source>
        <dbReference type="ARBA" id="ARBA00006914"/>
    </source>
</evidence>
<dbReference type="AlphaFoldDB" id="A0A830BXA5"/>
<evidence type="ECO:0000256" key="3">
    <source>
        <dbReference type="SAM" id="Phobius"/>
    </source>
</evidence>
<keyword evidence="3" id="KW-1133">Transmembrane helix</keyword>
<evidence type="ECO:0000259" key="4">
    <source>
        <dbReference type="PROSITE" id="PS51258"/>
    </source>
</evidence>
<reference evidence="5" key="1">
    <citation type="submission" date="2020-07" db="EMBL/GenBank/DDBJ databases">
        <title>Ethylene signaling mediates host invasion by parasitic plants.</title>
        <authorList>
            <person name="Yoshida S."/>
        </authorList>
    </citation>
    <scope>NUCLEOTIDE SEQUENCE</scope>
    <source>
        <strain evidence="5">Okayama</strain>
    </source>
</reference>
<keyword evidence="3" id="KW-0812">Transmembrane</keyword>
<feature type="transmembrane region" description="Helical" evidence="3">
    <location>
        <begin position="123"/>
        <end position="142"/>
    </location>
</feature>
<organism evidence="5 6">
    <name type="scientific">Phtheirospermum japonicum</name>
    <dbReference type="NCBI Taxonomy" id="374723"/>
    <lineage>
        <taxon>Eukaryota</taxon>
        <taxon>Viridiplantae</taxon>
        <taxon>Streptophyta</taxon>
        <taxon>Embryophyta</taxon>
        <taxon>Tracheophyta</taxon>
        <taxon>Spermatophyta</taxon>
        <taxon>Magnoliopsida</taxon>
        <taxon>eudicotyledons</taxon>
        <taxon>Gunneridae</taxon>
        <taxon>Pentapetalae</taxon>
        <taxon>asterids</taxon>
        <taxon>lamiids</taxon>
        <taxon>Lamiales</taxon>
        <taxon>Orobanchaceae</taxon>
        <taxon>Orobanchaceae incertae sedis</taxon>
        <taxon>Phtheirospermum</taxon>
    </lineage>
</organism>
<dbReference type="InterPro" id="IPR050304">
    <property type="entry name" value="MT-severing_AAA_ATPase"/>
</dbReference>
<dbReference type="PANTHER" id="PTHR23074">
    <property type="entry name" value="AAA DOMAIN-CONTAINING"/>
    <property type="match status" value="1"/>
</dbReference>
<keyword evidence="6" id="KW-1185">Reference proteome</keyword>
<dbReference type="Proteomes" id="UP000653305">
    <property type="component" value="Unassembled WGS sequence"/>
</dbReference>
<feature type="transmembrane region" description="Helical" evidence="3">
    <location>
        <begin position="91"/>
        <end position="111"/>
    </location>
</feature>
<dbReference type="Gene3D" id="3.40.50.300">
    <property type="entry name" value="P-loop containing nucleotide triphosphate hydrolases"/>
    <property type="match status" value="1"/>
</dbReference>
<proteinExistence type="inferred from homology"/>
<comment type="caution">
    <text evidence="5">The sequence shown here is derived from an EMBL/GenBank/DDBJ whole genome shotgun (WGS) entry which is preliminary data.</text>
</comment>
<dbReference type="Pfam" id="PF25761">
    <property type="entry name" value="TPR_PATROL1"/>
    <property type="match status" value="1"/>
</dbReference>
<dbReference type="GO" id="GO:0005524">
    <property type="term" value="F:ATP binding"/>
    <property type="evidence" value="ECO:0007669"/>
    <property type="project" value="InterPro"/>
</dbReference>
<dbReference type="PANTHER" id="PTHR23074:SF17">
    <property type="entry name" value="FIDGETIN-LIKE PROTEIN 1"/>
    <property type="match status" value="1"/>
</dbReference>
<feature type="region of interest" description="Disordered" evidence="2">
    <location>
        <begin position="1"/>
        <end position="33"/>
    </location>
</feature>
<feature type="compositionally biased region" description="Polar residues" evidence="2">
    <location>
        <begin position="1"/>
        <end position="12"/>
    </location>
</feature>
<name>A0A830BXA5_9LAMI</name>
<evidence type="ECO:0000313" key="6">
    <source>
        <dbReference type="Proteomes" id="UP000653305"/>
    </source>
</evidence>
<comment type="similarity">
    <text evidence="1">Belongs to the AAA ATPase family.</text>
</comment>
<dbReference type="InterPro" id="IPR014770">
    <property type="entry name" value="Munc13_1"/>
</dbReference>
<feature type="domain" description="MHD1" evidence="4">
    <location>
        <begin position="181"/>
        <end position="304"/>
    </location>
</feature>
<dbReference type="EMBL" id="BMAC01000289">
    <property type="protein sequence ID" value="GFP92747.1"/>
    <property type="molecule type" value="Genomic_DNA"/>
</dbReference>
<dbReference type="SUPFAM" id="SSF52540">
    <property type="entry name" value="P-loop containing nucleoside triphosphate hydrolases"/>
    <property type="match status" value="1"/>
</dbReference>
<protein>
    <submittedName>
        <fullName evidence="5">Fidgetin-like protein 1</fullName>
    </submittedName>
</protein>
<gene>
    <name evidence="5" type="ORF">PHJA_001419000</name>
</gene>
<dbReference type="InterPro" id="IPR003959">
    <property type="entry name" value="ATPase_AAA_core"/>
</dbReference>
<keyword evidence="3" id="KW-0472">Membrane</keyword>
<evidence type="ECO:0000313" key="5">
    <source>
        <dbReference type="EMBL" id="GFP92747.1"/>
    </source>
</evidence>
<sequence length="384" mass="41673">MRTKAKPSQLSRGHQGRQRAGKKTSKNPDRGPKFVVAADLVAADLKKNAKKSSRLSGLHKKLFKGPTGSGAGVKRGDESSKKALMEVKSNTAIILGNGLIAIISGLFGNMLVDSLNLDPVSPFDAAAINLAIGMAIIISSWSENYGDPSDNKDLLTQFRGAAVAIASDEKIALLGAIPSLFEGIETSGGLEDEENEDELSEDSKASIPIAEIPRPIILDWVVAQQERILEWIGRAIDLVNWEPLSSQQKQAASAVEVFRIVEEIPEKLRNLEPRLIEHINNEIMDRDPNVRWDDIAGLDHAKKCVTKMVIWPLLRPDIFKGCRSPGHGLLLFGPPGTGKTMIGKSIAGEAKATFFYISFSSLTNQALTFCLSESQKVKMNPVGD</sequence>
<dbReference type="InterPro" id="IPR057984">
    <property type="entry name" value="PATROL1_C"/>
</dbReference>
<feature type="compositionally biased region" description="Basic residues" evidence="2">
    <location>
        <begin position="14"/>
        <end position="25"/>
    </location>
</feature>
<dbReference type="PROSITE" id="PS51258">
    <property type="entry name" value="MHD1"/>
    <property type="match status" value="1"/>
</dbReference>
<dbReference type="GO" id="GO:0016020">
    <property type="term" value="C:membrane"/>
    <property type="evidence" value="ECO:0007669"/>
    <property type="project" value="InterPro"/>
</dbReference>
<evidence type="ECO:0000256" key="2">
    <source>
        <dbReference type="SAM" id="MobiDB-lite"/>
    </source>
</evidence>
<dbReference type="Pfam" id="PF05631">
    <property type="entry name" value="MFS_5"/>
    <property type="match status" value="1"/>
</dbReference>
<dbReference type="GO" id="GO:0016887">
    <property type="term" value="F:ATP hydrolysis activity"/>
    <property type="evidence" value="ECO:0007669"/>
    <property type="project" value="InterPro"/>
</dbReference>
<dbReference type="OrthoDB" id="10254455at2759"/>
<dbReference type="Pfam" id="PF00004">
    <property type="entry name" value="AAA"/>
    <property type="match status" value="1"/>
</dbReference>
<dbReference type="InterPro" id="IPR027417">
    <property type="entry name" value="P-loop_NTPase"/>
</dbReference>
<dbReference type="InterPro" id="IPR008509">
    <property type="entry name" value="MOT2/MFSD5"/>
</dbReference>
<accession>A0A830BXA5</accession>